<evidence type="ECO:0000313" key="11">
    <source>
        <dbReference type="Proteomes" id="UP001462502"/>
    </source>
</evidence>
<dbReference type="PANTHER" id="PTHR34308">
    <property type="entry name" value="COBALAMIN BIOSYNTHESIS PROTEIN CBIB"/>
    <property type="match status" value="1"/>
</dbReference>
<comment type="subcellular location">
    <subcellularLocation>
        <location evidence="1 9">Cell membrane</location>
        <topology evidence="1 9">Multi-pass membrane protein</topology>
    </subcellularLocation>
</comment>
<comment type="caution">
    <text evidence="9">Lacks conserved residue(s) required for the propagation of feature annotation.</text>
</comment>
<feature type="transmembrane region" description="Helical" evidence="9">
    <location>
        <begin position="293"/>
        <end position="311"/>
    </location>
</feature>
<comment type="similarity">
    <text evidence="3 9">Belongs to the CobD/CbiB family.</text>
</comment>
<keyword evidence="4 9" id="KW-1003">Cell membrane</keyword>
<dbReference type="InterPro" id="IPR004485">
    <property type="entry name" value="Cobalamin_biosynth_CobD/CbiB"/>
</dbReference>
<dbReference type="EMBL" id="JBDXMI010000001">
    <property type="protein sequence ID" value="MEO9386989.1"/>
    <property type="molecule type" value="Genomic_DNA"/>
</dbReference>
<comment type="function">
    <text evidence="9">Converts cobyric acid to cobinamide by the addition of aminopropanol on the F carboxylic group.</text>
</comment>
<protein>
    <recommendedName>
        <fullName evidence="9">Cobalamin biosynthesis protein CobD</fullName>
    </recommendedName>
</protein>
<keyword evidence="6 9" id="KW-0812">Transmembrane</keyword>
<evidence type="ECO:0000256" key="2">
    <source>
        <dbReference type="ARBA" id="ARBA00004953"/>
    </source>
</evidence>
<evidence type="ECO:0000256" key="9">
    <source>
        <dbReference type="HAMAP-Rule" id="MF_00024"/>
    </source>
</evidence>
<dbReference type="RefSeq" id="WP_347935239.1">
    <property type="nucleotide sequence ID" value="NZ_JBDXMI010000001.1"/>
</dbReference>
<keyword evidence="11" id="KW-1185">Reference proteome</keyword>
<dbReference type="Proteomes" id="UP001462502">
    <property type="component" value="Unassembled WGS sequence"/>
</dbReference>
<evidence type="ECO:0000256" key="3">
    <source>
        <dbReference type="ARBA" id="ARBA00006263"/>
    </source>
</evidence>
<comment type="caution">
    <text evidence="10">The sequence shown here is derived from an EMBL/GenBank/DDBJ whole genome shotgun (WGS) entry which is preliminary data.</text>
</comment>
<evidence type="ECO:0000313" key="10">
    <source>
        <dbReference type="EMBL" id="MEO9386989.1"/>
    </source>
</evidence>
<evidence type="ECO:0000256" key="8">
    <source>
        <dbReference type="ARBA" id="ARBA00023136"/>
    </source>
</evidence>
<keyword evidence="5 9" id="KW-0169">Cobalamin biosynthesis</keyword>
<evidence type="ECO:0000256" key="4">
    <source>
        <dbReference type="ARBA" id="ARBA00022475"/>
    </source>
</evidence>
<reference evidence="10 11" key="1">
    <citation type="submission" date="2024-05" db="EMBL/GenBank/DDBJ databases">
        <authorList>
            <person name="De Oliveira J.P."/>
            <person name="Noriler S.A."/>
            <person name="De Oliveira A.G."/>
            <person name="Sipoli D.S."/>
        </authorList>
    </citation>
    <scope>NUCLEOTIDE SEQUENCE [LARGE SCALE GENOMIC DNA]</scope>
    <source>
        <strain evidence="10 11">LABIM192</strain>
    </source>
</reference>
<keyword evidence="8 9" id="KW-0472">Membrane</keyword>
<evidence type="ECO:0000256" key="5">
    <source>
        <dbReference type="ARBA" id="ARBA00022573"/>
    </source>
</evidence>
<dbReference type="HAMAP" id="MF_00024">
    <property type="entry name" value="CobD_CbiB"/>
    <property type="match status" value="1"/>
</dbReference>
<evidence type="ECO:0000256" key="7">
    <source>
        <dbReference type="ARBA" id="ARBA00022989"/>
    </source>
</evidence>
<name>A0ABV0J0D1_9NEIS</name>
<dbReference type="PANTHER" id="PTHR34308:SF1">
    <property type="entry name" value="COBALAMIN BIOSYNTHESIS PROTEIN CBIB"/>
    <property type="match status" value="1"/>
</dbReference>
<sequence length="312" mass="33697">MNSALFLPIALLLDRLLGEPPRWHPLVGFGRLVKAMERLAYPSAPEAEPVWRMRLRGAAAISLLILPFTLLTWALAKLPWLGAIVPIVLLYLAVGAQSLAQHAEVVRKALADGDLALARERVGWIVSRDTSELDGAGVARATIESVLENGSDAVFAALFWFLVLGAPGAVLYRLSNTLDAMWGYKNDRYLHFGWAAARFDDVLNYVPARLAALTYLLLGNAADGWRCWRAQAPTWYSPNAGPVMAAGAGALGVSLGGGARYHGQWKERPPLGCGPTPTHEDIGRAVRLVNRGMWLWAALSLAAAILIGAIHA</sequence>
<keyword evidence="7 9" id="KW-1133">Transmembrane helix</keyword>
<evidence type="ECO:0000256" key="6">
    <source>
        <dbReference type="ARBA" id="ARBA00022692"/>
    </source>
</evidence>
<feature type="transmembrane region" description="Helical" evidence="9">
    <location>
        <begin position="153"/>
        <end position="172"/>
    </location>
</feature>
<feature type="transmembrane region" description="Helical" evidence="9">
    <location>
        <begin position="80"/>
        <end position="100"/>
    </location>
</feature>
<accession>A0ABV0J0D1</accession>
<dbReference type="Pfam" id="PF03186">
    <property type="entry name" value="CobD_Cbib"/>
    <property type="match status" value="1"/>
</dbReference>
<dbReference type="NCBIfam" id="TIGR00380">
    <property type="entry name" value="cobal_cbiB"/>
    <property type="match status" value="1"/>
</dbReference>
<gene>
    <name evidence="10" type="primary">cbiB</name>
    <name evidence="9" type="synonym">cobD</name>
    <name evidence="10" type="ORF">ABI908_23130</name>
</gene>
<organism evidence="10 11">
    <name type="scientific">Chromobacterium phragmitis</name>
    <dbReference type="NCBI Taxonomy" id="2202141"/>
    <lineage>
        <taxon>Bacteria</taxon>
        <taxon>Pseudomonadati</taxon>
        <taxon>Pseudomonadota</taxon>
        <taxon>Betaproteobacteria</taxon>
        <taxon>Neisseriales</taxon>
        <taxon>Chromobacteriaceae</taxon>
        <taxon>Chromobacterium</taxon>
    </lineage>
</organism>
<comment type="pathway">
    <text evidence="2 9">Cofactor biosynthesis; adenosylcobalamin biosynthesis.</text>
</comment>
<evidence type="ECO:0000256" key="1">
    <source>
        <dbReference type="ARBA" id="ARBA00004651"/>
    </source>
</evidence>
<feature type="transmembrane region" description="Helical" evidence="9">
    <location>
        <begin position="55"/>
        <end position="73"/>
    </location>
</feature>
<proteinExistence type="inferred from homology"/>